<dbReference type="PATRIC" id="fig|693.5.peg.3426"/>
<feature type="domain" description="Peptidase M16 C-terminal" evidence="7">
    <location>
        <begin position="687"/>
        <end position="858"/>
    </location>
</feature>
<dbReference type="PANTHER" id="PTHR43690:SF35">
    <property type="entry name" value="NON-CATALYTIC MEMBER OF PEPTIDASE SUBFAMILY M16B-RELATED"/>
    <property type="match status" value="1"/>
</dbReference>
<dbReference type="InterPro" id="IPR007863">
    <property type="entry name" value="Peptidase_M16_C"/>
</dbReference>
<dbReference type="GO" id="GO:0008237">
    <property type="term" value="F:metallopeptidase activity"/>
    <property type="evidence" value="ECO:0007669"/>
    <property type="project" value="UniProtKB-KW"/>
</dbReference>
<keyword evidence="5" id="KW-0482">Metalloprotease</keyword>
<dbReference type="InterPro" id="IPR050626">
    <property type="entry name" value="Peptidase_M16"/>
</dbReference>
<dbReference type="PANTHER" id="PTHR43690">
    <property type="entry name" value="NARDILYSIN"/>
    <property type="match status" value="1"/>
</dbReference>
<gene>
    <name evidence="8" type="ORF">AKJ17_16845</name>
</gene>
<sequence>MRKIWLGAFSLVALYGCSSSNISSVPLFSSLPSGVTLIEQVNEQPGKAMIPYSKYQLDNGLTVILSPDDSDPLVHVDVTYHVGSAREEIGKSGFAHFFEHMMFQGSEHVGDQEHFRLITEAGGTLNGTTNRDRTNYFETVPSNQLEKMLWLESDRMGFLLDAVSQRKFEIQRDTVKNERAQNYDNRPYGLMWEKMSEAMYPEGHPYSWQTIGYVEDLDRVNVNDLKAFFLRWYGPNNAVLTIGGDIDVEQTLEWVNKYFGSIPTGPEVKKAPKQPAKLAEDRYVTLEDRIQQPMVMIGWPTTYRGEETQASLNALANIFGSGANSLLYQKLVKTEKAVDAGAFHDCAELACNFYLYAMAPSGEQGKLQPLYQEMMQVMQDFEAKGVEQQRLDQITGSAEAGAVFALQSVKGKVSQLASNQTFYNQPDRLQTQLEQIRAVSPESVMQAYKDYVNGHKKVTLSVVPKGKTEFSVAPATFETPERTLPEYVKTTEADLDYRRAEDNFDRAVVPKVAQAVKAQMPPLYKLYFDNGAELLGAVSSETPTVQINIRLPAGERYVAEGQEGLANLTAAMMQEGTLDSSVEELQARLDKLGSTVSVSAENYTTSIRISSLKKNLTQTLSIAEEILFTPAFKESDFKRNKKQMLEGIVYQHQKPGWLASQATRQVLFSGSVYQRSNDGSADSIRGLTLEDIKAFYQQHYTPQGAQIVVVGDISKQQIKKELAFFESWKGEEAPLLRPQLVNDLSERKVYLVDKPGAPQSIVRFVRQGLPFDATGETYLTQLANFNLAGNFNSRINLNLREDKGYTYGARGYLASNKEVGAIVFAAQVRADATLASIKEIEAELEAFSKNGLTDREMKFLRLAVGQQDALKYETPSQKSSLISSILAYSLDEDYLKQRNEIVEKVSKSTLDQLAAKWFVPRDYQIIVVGDAKSLKPQLESLQIPVEELEIIR</sequence>
<comment type="caution">
    <text evidence="8">The sequence shown here is derived from an EMBL/GenBank/DDBJ whole genome shotgun (WGS) entry which is preliminary data.</text>
</comment>
<dbReference type="InterPro" id="IPR011765">
    <property type="entry name" value="Pept_M16_N"/>
</dbReference>
<dbReference type="Proteomes" id="UP000037515">
    <property type="component" value="Unassembled WGS sequence"/>
</dbReference>
<evidence type="ECO:0000256" key="3">
    <source>
        <dbReference type="ARBA" id="ARBA00022801"/>
    </source>
</evidence>
<keyword evidence="3" id="KW-0378">Hydrolase</keyword>
<dbReference type="FunFam" id="3.30.830.10:FF:000046">
    <property type="entry name" value="Peptidase, M16 family"/>
    <property type="match status" value="1"/>
</dbReference>
<evidence type="ECO:0000313" key="8">
    <source>
        <dbReference type="EMBL" id="KOO02159.1"/>
    </source>
</evidence>
<dbReference type="OrthoDB" id="9811314at2"/>
<dbReference type="EMBL" id="LHPJ01000020">
    <property type="protein sequence ID" value="KOO02159.1"/>
    <property type="molecule type" value="Genomic_DNA"/>
</dbReference>
<dbReference type="SUPFAM" id="SSF63411">
    <property type="entry name" value="LuxS/MPP-like metallohydrolase"/>
    <property type="match status" value="4"/>
</dbReference>
<dbReference type="GO" id="GO:0006508">
    <property type="term" value="P:proteolysis"/>
    <property type="evidence" value="ECO:0007669"/>
    <property type="project" value="UniProtKB-KW"/>
</dbReference>
<organism evidence="8 9">
    <name type="scientific">Vibrio nereis</name>
    <dbReference type="NCBI Taxonomy" id="693"/>
    <lineage>
        <taxon>Bacteria</taxon>
        <taxon>Pseudomonadati</taxon>
        <taxon>Pseudomonadota</taxon>
        <taxon>Gammaproteobacteria</taxon>
        <taxon>Vibrionales</taxon>
        <taxon>Vibrionaceae</taxon>
        <taxon>Vibrio</taxon>
    </lineage>
</organism>
<accession>A0A0M0HJA6</accession>
<protein>
    <submittedName>
        <fullName evidence="8">Peptidase M16</fullName>
    </submittedName>
</protein>
<reference evidence="9" key="1">
    <citation type="submission" date="2015-08" db="EMBL/GenBank/DDBJ databases">
        <title>Vibrio galatheae sp. nov., a novel member of the Vibrionaceae family isolated from the Solomon Islands.</title>
        <authorList>
            <person name="Giubergia S."/>
            <person name="Machado H."/>
            <person name="Mateiu R.V."/>
            <person name="Gram L."/>
        </authorList>
    </citation>
    <scope>NUCLEOTIDE SEQUENCE [LARGE SCALE GENOMIC DNA]</scope>
    <source>
        <strain evidence="9">DSM 19584</strain>
    </source>
</reference>
<dbReference type="AlphaFoldDB" id="A0A0M0HJA6"/>
<evidence type="ECO:0000256" key="2">
    <source>
        <dbReference type="ARBA" id="ARBA00022670"/>
    </source>
</evidence>
<dbReference type="Pfam" id="PF05193">
    <property type="entry name" value="Peptidase_M16_C"/>
    <property type="match status" value="2"/>
</dbReference>
<evidence type="ECO:0000259" key="6">
    <source>
        <dbReference type="Pfam" id="PF00675"/>
    </source>
</evidence>
<evidence type="ECO:0000313" key="9">
    <source>
        <dbReference type="Proteomes" id="UP000037515"/>
    </source>
</evidence>
<dbReference type="GO" id="GO:0046872">
    <property type="term" value="F:metal ion binding"/>
    <property type="evidence" value="ECO:0007669"/>
    <property type="project" value="InterPro"/>
</dbReference>
<evidence type="ECO:0000259" key="7">
    <source>
        <dbReference type="Pfam" id="PF05193"/>
    </source>
</evidence>
<name>A0A0M0HJA6_VIBNE</name>
<dbReference type="Pfam" id="PF00675">
    <property type="entry name" value="Peptidase_M16"/>
    <property type="match status" value="2"/>
</dbReference>
<dbReference type="Gene3D" id="3.30.830.10">
    <property type="entry name" value="Metalloenzyme, LuxS/M16 peptidase-like"/>
    <property type="match status" value="4"/>
</dbReference>
<evidence type="ECO:0000256" key="1">
    <source>
        <dbReference type="ARBA" id="ARBA00007261"/>
    </source>
</evidence>
<comment type="similarity">
    <text evidence="1">Belongs to the peptidase M16 family.</text>
</comment>
<feature type="domain" description="Peptidase M16 C-terminal" evidence="7">
    <location>
        <begin position="220"/>
        <end position="394"/>
    </location>
</feature>
<keyword evidence="9" id="KW-1185">Reference proteome</keyword>
<feature type="domain" description="Peptidase M16 N-terminal" evidence="6">
    <location>
        <begin position="541"/>
        <end position="655"/>
    </location>
</feature>
<keyword evidence="4" id="KW-0862">Zinc</keyword>
<dbReference type="InterPro" id="IPR011249">
    <property type="entry name" value="Metalloenz_LuxS/M16"/>
</dbReference>
<keyword evidence="2" id="KW-0645">Protease</keyword>
<dbReference type="RefSeq" id="WP_053396986.1">
    <property type="nucleotide sequence ID" value="NZ_LHPJ01000020.1"/>
</dbReference>
<feature type="domain" description="Peptidase M16 N-terminal" evidence="6">
    <location>
        <begin position="64"/>
        <end position="200"/>
    </location>
</feature>
<evidence type="ECO:0000256" key="4">
    <source>
        <dbReference type="ARBA" id="ARBA00022833"/>
    </source>
</evidence>
<dbReference type="STRING" id="693.AKJ17_16845"/>
<proteinExistence type="inferred from homology"/>
<evidence type="ECO:0000256" key="5">
    <source>
        <dbReference type="ARBA" id="ARBA00023049"/>
    </source>
</evidence>
<dbReference type="PROSITE" id="PS51257">
    <property type="entry name" value="PROKAR_LIPOPROTEIN"/>
    <property type="match status" value="1"/>
</dbReference>